<organism evidence="9 10">
    <name type="scientific">Zeimonas arvi</name>
    <dbReference type="NCBI Taxonomy" id="2498847"/>
    <lineage>
        <taxon>Bacteria</taxon>
        <taxon>Pseudomonadati</taxon>
        <taxon>Pseudomonadota</taxon>
        <taxon>Betaproteobacteria</taxon>
        <taxon>Burkholderiales</taxon>
        <taxon>Burkholderiaceae</taxon>
        <taxon>Zeimonas</taxon>
    </lineage>
</organism>
<dbReference type="AlphaFoldDB" id="A0A5C8P6I1"/>
<dbReference type="RefSeq" id="WP_147702794.1">
    <property type="nucleotide sequence ID" value="NZ_VDUY01000001.1"/>
</dbReference>
<name>A0A5C8P6I1_9BURK</name>
<comment type="caution">
    <text evidence="9">The sequence shown here is derived from an EMBL/GenBank/DDBJ whole genome shotgun (WGS) entry which is preliminary data.</text>
</comment>
<sequence>METLTLLFPDLALIAIGHLLFRSGIWGRGFWQELEKMIYFLLFPALLFNTILRTNLGSAGALPAVSVTLGAIAIGIALGFAARPLLRPLPLQFASGVQCAFRFNSYILLALAQRFAGEPGLALAAVVMGGAVPILNVAAVWPLARTANSGLARELARNPLILATLAGLAGNFAGLSLPEPIGATIGRLGSASLALGLLAAGAGLRLERSPTSDGAARASALRLTAWFTAVKLVAMPATALLLSSLFGVPPLAQQIAVLFASMPAASSSYILASRMGGDGPFVAMLVTVSMLAALVALPFWIGLSR</sequence>
<evidence type="ECO:0000313" key="9">
    <source>
        <dbReference type="EMBL" id="TXL68654.1"/>
    </source>
</evidence>
<dbReference type="OrthoDB" id="9805563at2"/>
<dbReference type="InterPro" id="IPR004776">
    <property type="entry name" value="Mem_transp_PIN-like"/>
</dbReference>
<feature type="transmembrane region" description="Helical" evidence="8">
    <location>
        <begin position="6"/>
        <end position="25"/>
    </location>
</feature>
<keyword evidence="3" id="KW-0813">Transport</keyword>
<protein>
    <submittedName>
        <fullName evidence="9">AEC family transporter</fullName>
    </submittedName>
</protein>
<feature type="transmembrane region" description="Helical" evidence="8">
    <location>
        <begin position="121"/>
        <end position="143"/>
    </location>
</feature>
<dbReference type="GO" id="GO:0005886">
    <property type="term" value="C:plasma membrane"/>
    <property type="evidence" value="ECO:0007669"/>
    <property type="project" value="UniProtKB-SubCell"/>
</dbReference>
<evidence type="ECO:0000256" key="4">
    <source>
        <dbReference type="ARBA" id="ARBA00022475"/>
    </source>
</evidence>
<dbReference type="PANTHER" id="PTHR36838">
    <property type="entry name" value="AUXIN EFFLUX CARRIER FAMILY PROTEIN"/>
    <property type="match status" value="1"/>
</dbReference>
<reference evidence="9 10" key="1">
    <citation type="submission" date="2019-06" db="EMBL/GenBank/DDBJ databases">
        <title>Quisquiliibacterium sp. nov., isolated from a maize field.</title>
        <authorList>
            <person name="Lin S.-Y."/>
            <person name="Tsai C.-F."/>
            <person name="Young C.-C."/>
        </authorList>
    </citation>
    <scope>NUCLEOTIDE SEQUENCE [LARGE SCALE GENOMIC DNA]</scope>
    <source>
        <strain evidence="9 10">CC-CFT501</strain>
    </source>
</reference>
<keyword evidence="4" id="KW-1003">Cell membrane</keyword>
<feature type="transmembrane region" description="Helical" evidence="8">
    <location>
        <begin position="155"/>
        <end position="175"/>
    </location>
</feature>
<feature type="transmembrane region" description="Helical" evidence="8">
    <location>
        <begin position="93"/>
        <end position="115"/>
    </location>
</feature>
<evidence type="ECO:0000256" key="1">
    <source>
        <dbReference type="ARBA" id="ARBA00004651"/>
    </source>
</evidence>
<dbReference type="EMBL" id="VDUY01000001">
    <property type="protein sequence ID" value="TXL68654.1"/>
    <property type="molecule type" value="Genomic_DNA"/>
</dbReference>
<feature type="transmembrane region" description="Helical" evidence="8">
    <location>
        <begin position="37"/>
        <end position="56"/>
    </location>
</feature>
<keyword evidence="10" id="KW-1185">Reference proteome</keyword>
<accession>A0A5C8P6I1</accession>
<feature type="transmembrane region" description="Helical" evidence="8">
    <location>
        <begin position="225"/>
        <end position="246"/>
    </location>
</feature>
<feature type="transmembrane region" description="Helical" evidence="8">
    <location>
        <begin position="62"/>
        <end position="81"/>
    </location>
</feature>
<evidence type="ECO:0000256" key="2">
    <source>
        <dbReference type="ARBA" id="ARBA00010145"/>
    </source>
</evidence>
<dbReference type="Proteomes" id="UP000321548">
    <property type="component" value="Unassembled WGS sequence"/>
</dbReference>
<comment type="subcellular location">
    <subcellularLocation>
        <location evidence="1">Cell membrane</location>
        <topology evidence="1">Multi-pass membrane protein</topology>
    </subcellularLocation>
</comment>
<evidence type="ECO:0000256" key="8">
    <source>
        <dbReference type="SAM" id="Phobius"/>
    </source>
</evidence>
<evidence type="ECO:0000256" key="5">
    <source>
        <dbReference type="ARBA" id="ARBA00022692"/>
    </source>
</evidence>
<keyword evidence="5 8" id="KW-0812">Transmembrane</keyword>
<evidence type="ECO:0000256" key="7">
    <source>
        <dbReference type="ARBA" id="ARBA00023136"/>
    </source>
</evidence>
<dbReference type="InterPro" id="IPR038770">
    <property type="entry name" value="Na+/solute_symporter_sf"/>
</dbReference>
<evidence type="ECO:0000256" key="3">
    <source>
        <dbReference type="ARBA" id="ARBA00022448"/>
    </source>
</evidence>
<dbReference type="PANTHER" id="PTHR36838:SF4">
    <property type="entry name" value="AUXIN EFFLUX CARRIER FAMILY PROTEIN"/>
    <property type="match status" value="1"/>
</dbReference>
<evidence type="ECO:0000256" key="6">
    <source>
        <dbReference type="ARBA" id="ARBA00022989"/>
    </source>
</evidence>
<dbReference type="GO" id="GO:0055085">
    <property type="term" value="P:transmembrane transport"/>
    <property type="evidence" value="ECO:0007669"/>
    <property type="project" value="InterPro"/>
</dbReference>
<comment type="similarity">
    <text evidence="2">Belongs to the auxin efflux carrier (TC 2.A.69) family.</text>
</comment>
<evidence type="ECO:0000313" key="10">
    <source>
        <dbReference type="Proteomes" id="UP000321548"/>
    </source>
</evidence>
<proteinExistence type="inferred from homology"/>
<feature type="transmembrane region" description="Helical" evidence="8">
    <location>
        <begin position="281"/>
        <end position="301"/>
    </location>
</feature>
<dbReference type="Gene3D" id="1.20.1530.20">
    <property type="match status" value="1"/>
</dbReference>
<gene>
    <name evidence="9" type="ORF">FHP08_02945</name>
</gene>
<feature type="transmembrane region" description="Helical" evidence="8">
    <location>
        <begin position="252"/>
        <end position="272"/>
    </location>
</feature>
<keyword evidence="6 8" id="KW-1133">Transmembrane helix</keyword>
<feature type="transmembrane region" description="Helical" evidence="8">
    <location>
        <begin position="181"/>
        <end position="204"/>
    </location>
</feature>
<dbReference type="Pfam" id="PF03547">
    <property type="entry name" value="Mem_trans"/>
    <property type="match status" value="1"/>
</dbReference>
<keyword evidence="7 8" id="KW-0472">Membrane</keyword>